<name>A0ABW4S754_9RHOB</name>
<dbReference type="GO" id="GO:0008124">
    <property type="term" value="F:4-alpha-hydroxytetrahydrobiopterin dehydratase activity"/>
    <property type="evidence" value="ECO:0007669"/>
    <property type="project" value="UniProtKB-EC"/>
</dbReference>
<dbReference type="HAMAP" id="MF_00434">
    <property type="entry name" value="Pterin_4_alpha"/>
    <property type="match status" value="1"/>
</dbReference>
<keyword evidence="3 4" id="KW-0456">Lyase</keyword>
<dbReference type="EMBL" id="JBHUGH010000010">
    <property type="protein sequence ID" value="MFD1913209.1"/>
    <property type="molecule type" value="Genomic_DNA"/>
</dbReference>
<dbReference type="Gene3D" id="3.30.1360.20">
    <property type="entry name" value="Transcriptional coactivator/pterin dehydratase"/>
    <property type="match status" value="1"/>
</dbReference>
<reference evidence="6" key="1">
    <citation type="journal article" date="2019" name="Int. J. Syst. Evol. Microbiol.">
        <title>The Global Catalogue of Microorganisms (GCM) 10K type strain sequencing project: providing services to taxonomists for standard genome sequencing and annotation.</title>
        <authorList>
            <consortium name="The Broad Institute Genomics Platform"/>
            <consortium name="The Broad Institute Genome Sequencing Center for Infectious Disease"/>
            <person name="Wu L."/>
            <person name="Ma J."/>
        </authorList>
    </citation>
    <scope>NUCLEOTIDE SEQUENCE [LARGE SCALE GENOMIC DNA]</scope>
    <source>
        <strain evidence="6">CGMCC 4.7242</strain>
    </source>
</reference>
<dbReference type="PANTHER" id="PTHR12599:SF0">
    <property type="entry name" value="PTERIN-4-ALPHA-CARBINOLAMINE DEHYDRATASE"/>
    <property type="match status" value="1"/>
</dbReference>
<evidence type="ECO:0000256" key="3">
    <source>
        <dbReference type="ARBA" id="ARBA00023239"/>
    </source>
</evidence>
<dbReference type="Proteomes" id="UP001597353">
    <property type="component" value="Unassembled WGS sequence"/>
</dbReference>
<dbReference type="InterPro" id="IPR001533">
    <property type="entry name" value="Pterin_deHydtase"/>
</dbReference>
<comment type="catalytic activity">
    <reaction evidence="1 4">
        <text>(4aS,6R)-4a-hydroxy-L-erythro-5,6,7,8-tetrahydrobiopterin = (6R)-L-erythro-6,7-dihydrobiopterin + H2O</text>
        <dbReference type="Rhea" id="RHEA:11920"/>
        <dbReference type="ChEBI" id="CHEBI:15377"/>
        <dbReference type="ChEBI" id="CHEBI:15642"/>
        <dbReference type="ChEBI" id="CHEBI:43120"/>
        <dbReference type="EC" id="4.2.1.96"/>
    </reaction>
</comment>
<sequence length="105" mass="12326">MMSGTHPEDPELGDDLVQSGWRWREDRKAIVKTFEFRNFREAFAWMMQVAFWAEKLNHHPEWRNVYKRVEVELTSHNSGSVTEADLKLARHMDEAATRMAGHDAP</sequence>
<comment type="caution">
    <text evidence="5">The sequence shown here is derived from an EMBL/GenBank/DDBJ whole genome shotgun (WGS) entry which is preliminary data.</text>
</comment>
<evidence type="ECO:0000313" key="5">
    <source>
        <dbReference type="EMBL" id="MFD1913209.1"/>
    </source>
</evidence>
<evidence type="ECO:0000256" key="4">
    <source>
        <dbReference type="HAMAP-Rule" id="MF_00434"/>
    </source>
</evidence>
<dbReference type="SUPFAM" id="SSF55248">
    <property type="entry name" value="PCD-like"/>
    <property type="match status" value="1"/>
</dbReference>
<evidence type="ECO:0000313" key="6">
    <source>
        <dbReference type="Proteomes" id="UP001597353"/>
    </source>
</evidence>
<proteinExistence type="inferred from homology"/>
<dbReference type="Pfam" id="PF01329">
    <property type="entry name" value="Pterin_4a"/>
    <property type="match status" value="1"/>
</dbReference>
<evidence type="ECO:0000256" key="2">
    <source>
        <dbReference type="ARBA" id="ARBA00006472"/>
    </source>
</evidence>
<comment type="similarity">
    <text evidence="2 4">Belongs to the pterin-4-alpha-carbinolamine dehydratase family.</text>
</comment>
<accession>A0ABW4S754</accession>
<dbReference type="EC" id="4.2.1.96" evidence="4"/>
<dbReference type="InterPro" id="IPR036428">
    <property type="entry name" value="PCD_sf"/>
</dbReference>
<dbReference type="RefSeq" id="WP_390262708.1">
    <property type="nucleotide sequence ID" value="NZ_JBHUGH010000010.1"/>
</dbReference>
<gene>
    <name evidence="5" type="ORF">ACFSGJ_13410</name>
</gene>
<dbReference type="CDD" id="cd00914">
    <property type="entry name" value="PCD_DCoH_subfamily_b"/>
    <property type="match status" value="1"/>
</dbReference>
<protein>
    <recommendedName>
        <fullName evidence="4">Putative pterin-4-alpha-carbinolamine dehydratase</fullName>
        <shortName evidence="4">PHS</shortName>
        <ecNumber evidence="4">4.2.1.96</ecNumber>
    </recommendedName>
    <alternativeName>
        <fullName evidence="4">4-alpha-hydroxy-tetrahydropterin dehydratase</fullName>
    </alternativeName>
    <alternativeName>
        <fullName evidence="4">Pterin carbinolamine dehydratase</fullName>
        <shortName evidence="4">PCD</shortName>
    </alternativeName>
</protein>
<keyword evidence="6" id="KW-1185">Reference proteome</keyword>
<dbReference type="PANTHER" id="PTHR12599">
    <property type="entry name" value="PTERIN-4-ALPHA-CARBINOLAMINE DEHYDRATASE"/>
    <property type="match status" value="1"/>
</dbReference>
<organism evidence="5 6">
    <name type="scientific">Halodurantibacterium flavum</name>
    <dbReference type="NCBI Taxonomy" id="1382802"/>
    <lineage>
        <taxon>Bacteria</taxon>
        <taxon>Pseudomonadati</taxon>
        <taxon>Pseudomonadota</taxon>
        <taxon>Alphaproteobacteria</taxon>
        <taxon>Rhodobacterales</taxon>
        <taxon>Paracoccaceae</taxon>
        <taxon>Halodurantibacterium</taxon>
    </lineage>
</organism>
<evidence type="ECO:0000256" key="1">
    <source>
        <dbReference type="ARBA" id="ARBA00001554"/>
    </source>
</evidence>
<dbReference type="NCBIfam" id="NF002018">
    <property type="entry name" value="PRK00823.1-3"/>
    <property type="match status" value="1"/>
</dbReference>